<dbReference type="InterPro" id="IPR027417">
    <property type="entry name" value="P-loop_NTPase"/>
</dbReference>
<accession>A0A699GRP5</accession>
<dbReference type="SUPFAM" id="SSF52540">
    <property type="entry name" value="P-loop containing nucleoside triphosphate hydrolases"/>
    <property type="match status" value="1"/>
</dbReference>
<name>A0A699GRP5_TANCI</name>
<feature type="non-terminal residue" evidence="3">
    <location>
        <position position="1"/>
    </location>
</feature>
<evidence type="ECO:0000256" key="1">
    <source>
        <dbReference type="SAM" id="MobiDB-lite"/>
    </source>
</evidence>
<feature type="region of interest" description="Disordered" evidence="1">
    <location>
        <begin position="739"/>
        <end position="765"/>
    </location>
</feature>
<feature type="domain" description="DNA helicase Pif1-like 2B" evidence="2">
    <location>
        <begin position="465"/>
        <end position="511"/>
    </location>
</feature>
<protein>
    <submittedName>
        <fullName evidence="3">DNA helicase</fullName>
    </submittedName>
</protein>
<dbReference type="Pfam" id="PF21530">
    <property type="entry name" value="Pif1_2B_dom"/>
    <property type="match status" value="1"/>
</dbReference>
<keyword evidence="3" id="KW-0547">Nucleotide-binding</keyword>
<dbReference type="GO" id="GO:0004386">
    <property type="term" value="F:helicase activity"/>
    <property type="evidence" value="ECO:0007669"/>
    <property type="project" value="UniProtKB-KW"/>
</dbReference>
<dbReference type="Gene3D" id="2.40.50.140">
    <property type="entry name" value="Nucleic acid-binding proteins"/>
    <property type="match status" value="1"/>
</dbReference>
<dbReference type="PANTHER" id="PTHR10492">
    <property type="match status" value="1"/>
</dbReference>
<reference evidence="3" key="1">
    <citation type="journal article" date="2019" name="Sci. Rep.">
        <title>Draft genome of Tanacetum cinerariifolium, the natural source of mosquito coil.</title>
        <authorList>
            <person name="Yamashiro T."/>
            <person name="Shiraishi A."/>
            <person name="Satake H."/>
            <person name="Nakayama K."/>
        </authorList>
    </citation>
    <scope>NUCLEOTIDE SEQUENCE</scope>
</reference>
<proteinExistence type="predicted"/>
<dbReference type="AlphaFoldDB" id="A0A699GRP5"/>
<dbReference type="PANTHER" id="PTHR10492:SF96">
    <property type="entry name" value="ATP-DEPENDENT DNA HELICASE"/>
    <property type="match status" value="1"/>
</dbReference>
<keyword evidence="3" id="KW-0378">Hydrolase</keyword>
<dbReference type="InterPro" id="IPR049163">
    <property type="entry name" value="Pif1-like_2B_dom"/>
</dbReference>
<keyword evidence="3" id="KW-0347">Helicase</keyword>
<evidence type="ECO:0000259" key="2">
    <source>
        <dbReference type="Pfam" id="PF21530"/>
    </source>
</evidence>
<comment type="caution">
    <text evidence="3">The sequence shown here is derived from an EMBL/GenBank/DDBJ whole genome shotgun (WGS) entry which is preliminary data.</text>
</comment>
<dbReference type="InterPro" id="IPR012340">
    <property type="entry name" value="NA-bd_OB-fold"/>
</dbReference>
<gene>
    <name evidence="3" type="ORF">Tci_170350</name>
</gene>
<organism evidence="3">
    <name type="scientific">Tanacetum cinerariifolium</name>
    <name type="common">Dalmatian daisy</name>
    <name type="synonym">Chrysanthemum cinerariifolium</name>
    <dbReference type="NCBI Taxonomy" id="118510"/>
    <lineage>
        <taxon>Eukaryota</taxon>
        <taxon>Viridiplantae</taxon>
        <taxon>Streptophyta</taxon>
        <taxon>Embryophyta</taxon>
        <taxon>Tracheophyta</taxon>
        <taxon>Spermatophyta</taxon>
        <taxon>Magnoliopsida</taxon>
        <taxon>eudicotyledons</taxon>
        <taxon>Gunneridae</taxon>
        <taxon>Pentapetalae</taxon>
        <taxon>asterids</taxon>
        <taxon>campanulids</taxon>
        <taxon>Asterales</taxon>
        <taxon>Asteraceae</taxon>
        <taxon>Asteroideae</taxon>
        <taxon>Anthemideae</taxon>
        <taxon>Anthemidinae</taxon>
        <taxon>Tanacetum</taxon>
    </lineage>
</organism>
<evidence type="ECO:0000313" key="3">
    <source>
        <dbReference type="EMBL" id="GEV98373.1"/>
    </source>
</evidence>
<sequence>THQYVSPELPLEDVDPECYSIVSEFMMHGPCGLACPSASWTDRVIARISTNGTKVSEPGASTTNYRPQVVVDEIKNYLDARYISPHEACWRIFEFDIYYREPAVQILSVHLMNMQRVAFRDQDRLDSIVVDTHKKKTTLTEWRHYNEWNTDGRHLTYLDFPSEFVWYADGKYWRRRRVRTKSSIGRLTYVHPAAGDLFYQRMLLCHQKGCKSFPGIRTVNDVVYPTCQAACEALGLFENDREWEIRLEEAAIIATPAELRTLLAHILTFCQVSDPNFGLRMPPERLMSVLKNKLLMEEKKYDRTLLAAHRDQLLPQLNDKHRHIFSLIMDACFNNSNLHDIDMERVSIFAQWLLDIKNGNIGTPDECDPENYSWVDIPEHYCIHDDGNGISNLINIIYDNETLHCPSAMKLQDKAIVCPKNDTTDIINNKILSLLPGRAYTYLSYDEAIPYGHDGGEVELLYPREYLNTLSFPGLPPHRLELKIDTPIMLLRNINIVGGLCNGTRLIVTQLLPKMIEAQIITGTRVSQKVFLPCIPFTARNPRVPFIFKRKQFPVKACYAMTINKSQDQWQQLAFPKAHQKKREKCYNELAARADVKNAILIDYIGRIQAVSRIHTSGDATLNRIHRRIIDIQNLSGNTISIALCHDMAVNFNLQEYEALGRPVVIADYNCPVHLLLTTTSTPTYQKPSISNKYTNNYQSLKSSSRRRDLVLDRVFETRILPLPTSPLQVIPLEPIVEEQSRASQVPEPTAAPISEHQSEANPTR</sequence>
<keyword evidence="3" id="KW-0067">ATP-binding</keyword>
<dbReference type="EMBL" id="BKCJ010040958">
    <property type="protein sequence ID" value="GEV98373.1"/>
    <property type="molecule type" value="Genomic_DNA"/>
</dbReference>